<evidence type="ECO:0000259" key="8">
    <source>
        <dbReference type="SMART" id="SM00849"/>
    </source>
</evidence>
<comment type="caution">
    <text evidence="9">The sequence shown here is derived from an EMBL/GenBank/DDBJ whole genome shotgun (WGS) entry which is preliminary data.</text>
</comment>
<dbReference type="GO" id="GO:0019243">
    <property type="term" value="P:methylglyoxal catabolic process to D-lactate via S-lactoyl-glutathione"/>
    <property type="evidence" value="ECO:0007669"/>
    <property type="project" value="UniProtKB-UniRule"/>
</dbReference>
<dbReference type="CDD" id="cd07723">
    <property type="entry name" value="hydroxyacylglutathione_hydrolase_MBL-fold"/>
    <property type="match status" value="1"/>
</dbReference>
<comment type="pathway">
    <text evidence="2 7">Secondary metabolite metabolism; methylglyoxal degradation; (R)-lactate from methylglyoxal: step 2/2.</text>
</comment>
<dbReference type="UniPathway" id="UPA00619">
    <property type="reaction ID" value="UER00676"/>
</dbReference>
<feature type="binding site" evidence="7">
    <location>
        <position position="59"/>
    </location>
    <ligand>
        <name>Zn(2+)</name>
        <dbReference type="ChEBI" id="CHEBI:29105"/>
        <label>2</label>
    </ligand>
</feature>
<keyword evidence="10" id="KW-1185">Reference proteome</keyword>
<dbReference type="RefSeq" id="WP_075869489.1">
    <property type="nucleotide sequence ID" value="NZ_CALYQA010000002.1"/>
</dbReference>
<dbReference type="SMART" id="SM00849">
    <property type="entry name" value="Lactamase_B"/>
    <property type="match status" value="1"/>
</dbReference>
<dbReference type="PANTHER" id="PTHR43705">
    <property type="entry name" value="HYDROXYACYLGLUTATHIONE HYDROLASE"/>
    <property type="match status" value="1"/>
</dbReference>
<evidence type="ECO:0000313" key="9">
    <source>
        <dbReference type="EMBL" id="OLY44345.1"/>
    </source>
</evidence>
<feature type="binding site" evidence="7">
    <location>
        <position position="131"/>
    </location>
    <ligand>
        <name>Zn(2+)</name>
        <dbReference type="ChEBI" id="CHEBI:29105"/>
        <label>1</label>
    </ligand>
</feature>
<comment type="cofactor">
    <cofactor evidence="7">
        <name>Zn(2+)</name>
        <dbReference type="ChEBI" id="CHEBI:29105"/>
    </cofactor>
    <text evidence="7">Binds 2 Zn(2+) ions per subunit.</text>
</comment>
<dbReference type="EMBL" id="LXYT01000001">
    <property type="protein sequence ID" value="OLY44345.1"/>
    <property type="molecule type" value="Genomic_DNA"/>
</dbReference>
<organism evidence="9 10">
    <name type="scientific">Bartonella apis</name>
    <dbReference type="NCBI Taxonomy" id="1686310"/>
    <lineage>
        <taxon>Bacteria</taxon>
        <taxon>Pseudomonadati</taxon>
        <taxon>Pseudomonadota</taxon>
        <taxon>Alphaproteobacteria</taxon>
        <taxon>Hyphomicrobiales</taxon>
        <taxon>Bartonellaceae</taxon>
        <taxon>Bartonella</taxon>
    </lineage>
</organism>
<comment type="catalytic activity">
    <reaction evidence="1 7">
        <text>an S-(2-hydroxyacyl)glutathione + H2O = a 2-hydroxy carboxylate + glutathione + H(+)</text>
        <dbReference type="Rhea" id="RHEA:21864"/>
        <dbReference type="ChEBI" id="CHEBI:15377"/>
        <dbReference type="ChEBI" id="CHEBI:15378"/>
        <dbReference type="ChEBI" id="CHEBI:57925"/>
        <dbReference type="ChEBI" id="CHEBI:58896"/>
        <dbReference type="ChEBI" id="CHEBI:71261"/>
        <dbReference type="EC" id="3.1.2.6"/>
    </reaction>
</comment>
<evidence type="ECO:0000256" key="3">
    <source>
        <dbReference type="ARBA" id="ARBA00006759"/>
    </source>
</evidence>
<dbReference type="Proteomes" id="UP000187344">
    <property type="component" value="Unassembled WGS sequence"/>
</dbReference>
<name>A0A1R0FBK2_9HYPH</name>
<reference evidence="9 10" key="1">
    <citation type="submission" date="2016-12" db="EMBL/GenBank/DDBJ databases">
        <title>Comparative genomics of Bartonella apis.</title>
        <authorList>
            <person name="Engel P."/>
        </authorList>
    </citation>
    <scope>NUCLEOTIDE SEQUENCE [LARGE SCALE GENOMIC DNA]</scope>
    <source>
        <strain evidence="9 10">PEB0149</strain>
    </source>
</reference>
<comment type="subunit">
    <text evidence="7">Monomer.</text>
</comment>
<dbReference type="EC" id="3.1.2.6" evidence="7"/>
<dbReference type="SUPFAM" id="SSF56281">
    <property type="entry name" value="Metallo-hydrolase/oxidoreductase"/>
    <property type="match status" value="1"/>
</dbReference>
<dbReference type="Pfam" id="PF16123">
    <property type="entry name" value="HAGH_C"/>
    <property type="match status" value="1"/>
</dbReference>
<dbReference type="GO" id="GO:0046872">
    <property type="term" value="F:metal ion binding"/>
    <property type="evidence" value="ECO:0007669"/>
    <property type="project" value="UniProtKB-KW"/>
</dbReference>
<evidence type="ECO:0000313" key="10">
    <source>
        <dbReference type="Proteomes" id="UP000187344"/>
    </source>
</evidence>
<dbReference type="NCBIfam" id="TIGR03413">
    <property type="entry name" value="GSH_gloB"/>
    <property type="match status" value="1"/>
</dbReference>
<dbReference type="Pfam" id="PF00753">
    <property type="entry name" value="Lactamase_B"/>
    <property type="match status" value="1"/>
</dbReference>
<protein>
    <recommendedName>
        <fullName evidence="7">Hydroxyacylglutathione hydrolase</fullName>
        <ecNumber evidence="7">3.1.2.6</ecNumber>
    </recommendedName>
    <alternativeName>
        <fullName evidence="7">Glyoxalase II</fullName>
        <shortName evidence="7">Glx II</shortName>
    </alternativeName>
</protein>
<feature type="domain" description="Metallo-beta-lactamase" evidence="8">
    <location>
        <begin position="11"/>
        <end position="169"/>
    </location>
</feature>
<feature type="binding site" evidence="7">
    <location>
        <position position="131"/>
    </location>
    <ligand>
        <name>Zn(2+)</name>
        <dbReference type="ChEBI" id="CHEBI:29105"/>
        <label>2</label>
    </ligand>
</feature>
<comment type="function">
    <text evidence="7">Thiolesterase that catalyzes the hydrolysis of S-D-lactoyl-glutathione to form glutathione and D-lactic acid.</text>
</comment>
<gene>
    <name evidence="7" type="primary">gloB</name>
    <name evidence="9" type="ORF">PEB0149_018140</name>
</gene>
<feature type="binding site" evidence="7">
    <location>
        <position position="112"/>
    </location>
    <ligand>
        <name>Zn(2+)</name>
        <dbReference type="ChEBI" id="CHEBI:29105"/>
        <label>1</label>
    </ligand>
</feature>
<dbReference type="Gene3D" id="3.60.15.10">
    <property type="entry name" value="Ribonuclease Z/Hydroxyacylglutathione hydrolase-like"/>
    <property type="match status" value="1"/>
</dbReference>
<dbReference type="InterPro" id="IPR036866">
    <property type="entry name" value="RibonucZ/Hydroxyglut_hydro"/>
</dbReference>
<dbReference type="InterPro" id="IPR032282">
    <property type="entry name" value="HAGH_C"/>
</dbReference>
<evidence type="ECO:0000256" key="5">
    <source>
        <dbReference type="ARBA" id="ARBA00022801"/>
    </source>
</evidence>
<accession>A0A1R0FBK2</accession>
<proteinExistence type="inferred from homology"/>
<feature type="binding site" evidence="7">
    <location>
        <position position="58"/>
    </location>
    <ligand>
        <name>Zn(2+)</name>
        <dbReference type="ChEBI" id="CHEBI:29105"/>
        <label>2</label>
    </ligand>
</feature>
<feature type="binding site" evidence="7">
    <location>
        <position position="56"/>
    </location>
    <ligand>
        <name>Zn(2+)</name>
        <dbReference type="ChEBI" id="CHEBI:29105"/>
        <label>1</label>
    </ligand>
</feature>
<evidence type="ECO:0000256" key="4">
    <source>
        <dbReference type="ARBA" id="ARBA00022723"/>
    </source>
</evidence>
<evidence type="ECO:0000256" key="2">
    <source>
        <dbReference type="ARBA" id="ARBA00004963"/>
    </source>
</evidence>
<evidence type="ECO:0000256" key="6">
    <source>
        <dbReference type="ARBA" id="ARBA00022833"/>
    </source>
</evidence>
<feature type="binding site" evidence="7">
    <location>
        <position position="169"/>
    </location>
    <ligand>
        <name>Zn(2+)</name>
        <dbReference type="ChEBI" id="CHEBI:29105"/>
        <label>2</label>
    </ligand>
</feature>
<dbReference type="HAMAP" id="MF_01374">
    <property type="entry name" value="Glyoxalase_2"/>
    <property type="match status" value="1"/>
</dbReference>
<sequence length="253" mass="28031">MEITQFICRSDNFGVLLHDEASGLTAAIDAPDAKAIREKLDQKGYKLDVLFITHHHMDHIEGIAALKAVYGTKIIGPEREADKISGLDEGVNEQSGCKFAKFDVKVLETPGHTLGSVCYYFPEDKLVFTGDTLFSLGCGRLFEGTAKMMFSSLEKLKALPDDTKLYCGHEYTKENARFARSVDPDNVALINRAAAVDRLIAVGETSLPSSIKSEKAANPFLRCNNPDIRRTLKMENASDVAVFAELRKRKDHF</sequence>
<dbReference type="GO" id="GO:0004416">
    <property type="term" value="F:hydroxyacylglutathione hydrolase activity"/>
    <property type="evidence" value="ECO:0007669"/>
    <property type="project" value="UniProtKB-UniRule"/>
</dbReference>
<dbReference type="InterPro" id="IPR017782">
    <property type="entry name" value="Hydroxyacylglutathione_Hdrlase"/>
</dbReference>
<keyword evidence="6 7" id="KW-0862">Zinc</keyword>
<comment type="similarity">
    <text evidence="3 7">Belongs to the metallo-beta-lactamase superfamily. Glyoxalase II family.</text>
</comment>
<evidence type="ECO:0000256" key="7">
    <source>
        <dbReference type="HAMAP-Rule" id="MF_01374"/>
    </source>
</evidence>
<dbReference type="InterPro" id="IPR035680">
    <property type="entry name" value="Clx_II_MBL"/>
</dbReference>
<dbReference type="OrthoDB" id="9802248at2"/>
<evidence type="ECO:0000256" key="1">
    <source>
        <dbReference type="ARBA" id="ARBA00001623"/>
    </source>
</evidence>
<dbReference type="InterPro" id="IPR001279">
    <property type="entry name" value="Metallo-B-lactamas"/>
</dbReference>
<keyword evidence="5 7" id="KW-0378">Hydrolase</keyword>
<dbReference type="PIRSF" id="PIRSF005457">
    <property type="entry name" value="Glx"/>
    <property type="match status" value="1"/>
</dbReference>
<dbReference type="PANTHER" id="PTHR43705:SF1">
    <property type="entry name" value="HYDROXYACYLGLUTATHIONE HYDROLASE GLOB"/>
    <property type="match status" value="1"/>
</dbReference>
<feature type="binding site" evidence="7">
    <location>
        <position position="54"/>
    </location>
    <ligand>
        <name>Zn(2+)</name>
        <dbReference type="ChEBI" id="CHEBI:29105"/>
        <label>1</label>
    </ligand>
</feature>
<dbReference type="InterPro" id="IPR050110">
    <property type="entry name" value="Glyoxalase_II_hydrolase"/>
</dbReference>
<keyword evidence="4 7" id="KW-0479">Metal-binding</keyword>
<dbReference type="AlphaFoldDB" id="A0A1R0FBK2"/>